<comment type="caution">
    <text evidence="1">The sequence shown here is derived from an EMBL/GenBank/DDBJ whole genome shotgun (WGS) entry which is preliminary data.</text>
</comment>
<accession>A0A9N9ELY7</accession>
<name>A0A9N9ELY7_9GLOM</name>
<protein>
    <submittedName>
        <fullName evidence="1">5308_t:CDS:1</fullName>
    </submittedName>
</protein>
<reference evidence="1" key="1">
    <citation type="submission" date="2021-06" db="EMBL/GenBank/DDBJ databases">
        <authorList>
            <person name="Kallberg Y."/>
            <person name="Tangrot J."/>
            <person name="Rosling A."/>
        </authorList>
    </citation>
    <scope>NUCLEOTIDE SEQUENCE</scope>
    <source>
        <strain evidence="1">CL551</strain>
    </source>
</reference>
<keyword evidence="2" id="KW-1185">Reference proteome</keyword>
<sequence>LESVTELGAMHHLYMSEEESYKGDNHIFTIRSGGQTGVDRAALDAALLYKNYIQVTGWCPKGRLSEEGEIPPHYPLVETPSDSYPERTEFNIRDSDATLILLLPKAPPDRGTSFTIEKAEKLSKPSKIILLDEKTTNVIHVLKWLDEKNVKVLNVGGPRESNCPGIYTKAFNFMVALIKKKIEDTPTY</sequence>
<dbReference type="AlphaFoldDB" id="A0A9N9ELY7"/>
<dbReference type="Gene3D" id="3.40.50.450">
    <property type="match status" value="1"/>
</dbReference>
<dbReference type="OrthoDB" id="2379830at2759"/>
<evidence type="ECO:0000313" key="1">
    <source>
        <dbReference type="EMBL" id="CAG8685519.1"/>
    </source>
</evidence>
<proteinExistence type="predicted"/>
<dbReference type="Proteomes" id="UP000789342">
    <property type="component" value="Unassembled WGS sequence"/>
</dbReference>
<dbReference type="Pfam" id="PF12694">
    <property type="entry name" value="cpYpsA"/>
    <property type="match status" value="1"/>
</dbReference>
<dbReference type="EMBL" id="CAJVPV010014532">
    <property type="protein sequence ID" value="CAG8685519.1"/>
    <property type="molecule type" value="Genomic_DNA"/>
</dbReference>
<dbReference type="InterPro" id="IPR024755">
    <property type="entry name" value="cpYpsA"/>
</dbReference>
<organism evidence="1 2">
    <name type="scientific">Acaulospora morrowiae</name>
    <dbReference type="NCBI Taxonomy" id="94023"/>
    <lineage>
        <taxon>Eukaryota</taxon>
        <taxon>Fungi</taxon>
        <taxon>Fungi incertae sedis</taxon>
        <taxon>Mucoromycota</taxon>
        <taxon>Glomeromycotina</taxon>
        <taxon>Glomeromycetes</taxon>
        <taxon>Diversisporales</taxon>
        <taxon>Acaulosporaceae</taxon>
        <taxon>Acaulospora</taxon>
    </lineage>
</organism>
<feature type="non-terminal residue" evidence="1">
    <location>
        <position position="188"/>
    </location>
</feature>
<evidence type="ECO:0000313" key="2">
    <source>
        <dbReference type="Proteomes" id="UP000789342"/>
    </source>
</evidence>
<gene>
    <name evidence="1" type="ORF">AMORRO_LOCUS11450</name>
</gene>
<dbReference type="SUPFAM" id="SSF102405">
    <property type="entry name" value="MCP/YpsA-like"/>
    <property type="match status" value="1"/>
</dbReference>